<gene>
    <name evidence="5" type="primary">virB4_2</name>
    <name evidence="5" type="ORF">XINFAN_04214</name>
</gene>
<protein>
    <submittedName>
        <fullName evidence="5">Type IV secretion system protein virB4</fullName>
    </submittedName>
</protein>
<dbReference type="RefSeq" id="WP_233352471.1">
    <property type="nucleotide sequence ID" value="NZ_UXAW01000142.1"/>
</dbReference>
<reference evidence="5 6" key="1">
    <citation type="submission" date="2018-11" db="EMBL/GenBank/DDBJ databases">
        <authorList>
            <person name="Criscuolo A."/>
        </authorList>
    </citation>
    <scope>NUCLEOTIDE SEQUENCE [LARGE SCALE GENOMIC DNA]</scope>
    <source>
        <strain evidence="5">ACIP111625</strain>
    </source>
</reference>
<keyword evidence="2" id="KW-0547">Nucleotide-binding</keyword>
<keyword evidence="6" id="KW-1185">Reference proteome</keyword>
<evidence type="ECO:0000256" key="3">
    <source>
        <dbReference type="ARBA" id="ARBA00022840"/>
    </source>
</evidence>
<feature type="domain" description="AAA+ ATPase" evidence="4">
    <location>
        <begin position="444"/>
        <end position="715"/>
    </location>
</feature>
<dbReference type="InterPro" id="IPR051162">
    <property type="entry name" value="T4SS_component"/>
</dbReference>
<dbReference type="SUPFAM" id="SSF52540">
    <property type="entry name" value="P-loop containing nucleoside triphosphate hydrolases"/>
    <property type="match status" value="1"/>
</dbReference>
<comment type="similarity">
    <text evidence="1">Belongs to the TrbE/VirB4 family.</text>
</comment>
<dbReference type="InterPro" id="IPR003593">
    <property type="entry name" value="AAA+_ATPase"/>
</dbReference>
<dbReference type="EMBL" id="UXAW01000142">
    <property type="protein sequence ID" value="VDC34016.1"/>
    <property type="molecule type" value="Genomic_DNA"/>
</dbReference>
<dbReference type="AlphaFoldDB" id="A0A3P5XGY6"/>
<dbReference type="Proteomes" id="UP000277498">
    <property type="component" value="Unassembled WGS sequence"/>
</dbReference>
<dbReference type="Pfam" id="PF03135">
    <property type="entry name" value="CagE_TrbE_VirB"/>
    <property type="match status" value="1"/>
</dbReference>
<dbReference type="PANTHER" id="PTHR30121:SF12">
    <property type="entry name" value="TYPE IV SECRETION SYSTEM PROTEIN CAGE"/>
    <property type="match status" value="1"/>
</dbReference>
<accession>A0A3P5XGY6</accession>
<dbReference type="PANTHER" id="PTHR30121">
    <property type="entry name" value="UNCHARACTERIZED PROTEIN YJGR-RELATED"/>
    <property type="match status" value="1"/>
</dbReference>
<proteinExistence type="inferred from homology"/>
<evidence type="ECO:0000256" key="1">
    <source>
        <dbReference type="ARBA" id="ARBA00006512"/>
    </source>
</evidence>
<dbReference type="SMART" id="SM00382">
    <property type="entry name" value="AAA"/>
    <property type="match status" value="1"/>
</dbReference>
<evidence type="ECO:0000259" key="4">
    <source>
        <dbReference type="SMART" id="SM00382"/>
    </source>
</evidence>
<keyword evidence="3" id="KW-0067">ATP-binding</keyword>
<evidence type="ECO:0000256" key="2">
    <source>
        <dbReference type="ARBA" id="ARBA00022741"/>
    </source>
</evidence>
<name>A0A3P5XGY6_9RHOB</name>
<dbReference type="InterPro" id="IPR027417">
    <property type="entry name" value="P-loop_NTPase"/>
</dbReference>
<organism evidence="5 6">
    <name type="scientific">Pseudogemmobacter humi</name>
    <dbReference type="NCBI Taxonomy" id="2483812"/>
    <lineage>
        <taxon>Bacteria</taxon>
        <taxon>Pseudomonadati</taxon>
        <taxon>Pseudomonadota</taxon>
        <taxon>Alphaproteobacteria</taxon>
        <taxon>Rhodobacterales</taxon>
        <taxon>Paracoccaceae</taxon>
        <taxon>Pseudogemmobacter</taxon>
    </lineage>
</organism>
<evidence type="ECO:0000313" key="6">
    <source>
        <dbReference type="Proteomes" id="UP000277498"/>
    </source>
</evidence>
<dbReference type="Gene3D" id="3.40.50.300">
    <property type="entry name" value="P-loop containing nucleotide triphosphate hydrolases"/>
    <property type="match status" value="2"/>
</dbReference>
<sequence length="793" mass="88258">MRPDRNAMGSAGLDPTNYLPTWWDREARLALMLPYVALVNDTTIRTRSGELFQCIRLEGINSFTTEDDVLDKTARIFASILAQSGTGFSYYVHKVTRAISHGLSPLPGDDFAAAVNRRWQAALDTANLRDRTLTVTVVRRPSGLKKVPLAQKKSLARMQQETELALRQLGEVVGFLRSTFADQNPRILDARSGDLLGFLGALNTGQERPILPGSPLGFLSQDVANTRVTFRGSQYEISEGPAGRRFGTIFAVKNYPGRTSCDMLDELALPTDMVISHSFVPVNSNIMAERIKRQQRLMRSTDDGAISLLAQLTEALDDLESRRLSFGDHHMTVAIYADTLEKLADLSSEVRNISSSQGIVLVNERFAARTHYFAQHPGAAPMRSRIAAITNRNFADMAALHRARMGKTATDLPWGEPATMFPTPERSAYWFSFHEKGSPDKEPSSGHTLVLGRPGSGKSVLAAFLMAQVRRLDARIIAFDYRQGLEMALRALGGSYSSVKAGAKTGLNPLRTEVDERGQAWLADWMVTILSRPEKPLSPIQTNWIREVVRQNAEARNPDLQTWDQFASLMVSADDGGDLHQRLQEWTETGRYGWIFGMSREDTFSLEGDVVGFDLTGILDAEGDKERMAVLSYLFRRVERLIEDRRRTLIVVDEAWKALDNEYFAERLNNWLVTARKQNAVVLMLTQYASQLARTRTGKTIIEAVPTQILLPNTRAKVSDYDMLSLNEKELGILLEAGTGSRLGLLRDDQGAVVIDADLSGLGKLVTILGGMEAGEKLVGADYRTRPDFWRVE</sequence>
<dbReference type="GO" id="GO:0005524">
    <property type="term" value="F:ATP binding"/>
    <property type="evidence" value="ECO:0007669"/>
    <property type="project" value="UniProtKB-KW"/>
</dbReference>
<dbReference type="InterPro" id="IPR018145">
    <property type="entry name" value="CagE_TrbE_VirB_cntrl_dom"/>
</dbReference>
<evidence type="ECO:0000313" key="5">
    <source>
        <dbReference type="EMBL" id="VDC34016.1"/>
    </source>
</evidence>